<gene>
    <name evidence="1" type="ORF">E2C01_057369</name>
</gene>
<dbReference type="Proteomes" id="UP000324222">
    <property type="component" value="Unassembled WGS sequence"/>
</dbReference>
<accession>A0A5B7GZT4</accession>
<proteinExistence type="predicted"/>
<protein>
    <submittedName>
        <fullName evidence="1">Uncharacterized protein</fullName>
    </submittedName>
</protein>
<dbReference type="EMBL" id="VSRR010020593">
    <property type="protein sequence ID" value="MPC63273.1"/>
    <property type="molecule type" value="Genomic_DNA"/>
</dbReference>
<sequence>MVVVVVVVVVGMTRRCDMILSRCTQLDLLDVSDWRETFRMTVLGEGQGAGNTAGGVTGGA</sequence>
<evidence type="ECO:0000313" key="2">
    <source>
        <dbReference type="Proteomes" id="UP000324222"/>
    </source>
</evidence>
<name>A0A5B7GZT4_PORTR</name>
<comment type="caution">
    <text evidence="1">The sequence shown here is derived from an EMBL/GenBank/DDBJ whole genome shotgun (WGS) entry which is preliminary data.</text>
</comment>
<evidence type="ECO:0000313" key="1">
    <source>
        <dbReference type="EMBL" id="MPC63273.1"/>
    </source>
</evidence>
<dbReference type="AlphaFoldDB" id="A0A5B7GZT4"/>
<organism evidence="1 2">
    <name type="scientific">Portunus trituberculatus</name>
    <name type="common">Swimming crab</name>
    <name type="synonym">Neptunus trituberculatus</name>
    <dbReference type="NCBI Taxonomy" id="210409"/>
    <lineage>
        <taxon>Eukaryota</taxon>
        <taxon>Metazoa</taxon>
        <taxon>Ecdysozoa</taxon>
        <taxon>Arthropoda</taxon>
        <taxon>Crustacea</taxon>
        <taxon>Multicrustacea</taxon>
        <taxon>Malacostraca</taxon>
        <taxon>Eumalacostraca</taxon>
        <taxon>Eucarida</taxon>
        <taxon>Decapoda</taxon>
        <taxon>Pleocyemata</taxon>
        <taxon>Brachyura</taxon>
        <taxon>Eubrachyura</taxon>
        <taxon>Portunoidea</taxon>
        <taxon>Portunidae</taxon>
        <taxon>Portuninae</taxon>
        <taxon>Portunus</taxon>
    </lineage>
</organism>
<reference evidence="1 2" key="1">
    <citation type="submission" date="2019-05" db="EMBL/GenBank/DDBJ databases">
        <title>Another draft genome of Portunus trituberculatus and its Hox gene families provides insights of decapod evolution.</title>
        <authorList>
            <person name="Jeong J.-H."/>
            <person name="Song I."/>
            <person name="Kim S."/>
            <person name="Choi T."/>
            <person name="Kim D."/>
            <person name="Ryu S."/>
            <person name="Kim W."/>
        </authorList>
    </citation>
    <scope>NUCLEOTIDE SEQUENCE [LARGE SCALE GENOMIC DNA]</scope>
    <source>
        <tissue evidence="1">Muscle</tissue>
    </source>
</reference>
<keyword evidence="2" id="KW-1185">Reference proteome</keyword>